<dbReference type="InterPro" id="IPR036390">
    <property type="entry name" value="WH_DNA-bd_sf"/>
</dbReference>
<dbReference type="Pfam" id="PF01399">
    <property type="entry name" value="PCI"/>
    <property type="match status" value="1"/>
</dbReference>
<dbReference type="PANTHER" id="PTHR13937">
    <property type="entry name" value="EUKARYOTIC TRANSLATION INITATION FACTOR 3, SUBUNIT 8 EIF3S8 -RELATED"/>
    <property type="match status" value="1"/>
</dbReference>
<evidence type="ECO:0000256" key="5">
    <source>
        <dbReference type="ARBA" id="ARBA00022553"/>
    </source>
</evidence>
<feature type="transmembrane region" description="Helical" evidence="13">
    <location>
        <begin position="281"/>
        <end position="298"/>
    </location>
</feature>
<feature type="transmembrane region" description="Helical" evidence="13">
    <location>
        <begin position="152"/>
        <end position="175"/>
    </location>
</feature>
<feature type="compositionally biased region" description="Polar residues" evidence="12">
    <location>
        <begin position="443"/>
        <end position="452"/>
    </location>
</feature>
<dbReference type="GO" id="GO:0031369">
    <property type="term" value="F:translation initiation factor binding"/>
    <property type="evidence" value="ECO:0007669"/>
    <property type="project" value="InterPro"/>
</dbReference>
<feature type="compositionally biased region" description="Acidic residues" evidence="12">
    <location>
        <begin position="453"/>
        <end position="477"/>
    </location>
</feature>
<gene>
    <name evidence="11" type="primary">EIF3C</name>
    <name evidence="11" type="synonym">EIF3S8</name>
    <name evidence="15" type="ORF">LYPA_23C009587</name>
</gene>
<dbReference type="GO" id="GO:0003743">
    <property type="term" value="F:translation initiation factor activity"/>
    <property type="evidence" value="ECO:0007669"/>
    <property type="project" value="UniProtKB-UniRule"/>
</dbReference>
<evidence type="ECO:0000256" key="7">
    <source>
        <dbReference type="ARBA" id="ARBA00022917"/>
    </source>
</evidence>
<feature type="compositionally biased region" description="Basic and acidic residues" evidence="12">
    <location>
        <begin position="1188"/>
        <end position="1201"/>
    </location>
</feature>
<evidence type="ECO:0000256" key="12">
    <source>
        <dbReference type="SAM" id="MobiDB-lite"/>
    </source>
</evidence>
<dbReference type="GO" id="GO:0001732">
    <property type="term" value="P:formation of cytoplasmic translation initiation complex"/>
    <property type="evidence" value="ECO:0007669"/>
    <property type="project" value="UniProtKB-UniRule"/>
</dbReference>
<keyword evidence="4 11" id="KW-0396">Initiation factor</keyword>
<evidence type="ECO:0000256" key="9">
    <source>
        <dbReference type="ARBA" id="ARBA00023136"/>
    </source>
</evidence>
<feature type="transmembrane region" description="Helical" evidence="13">
    <location>
        <begin position="128"/>
        <end position="145"/>
    </location>
</feature>
<reference evidence="15 16" key="1">
    <citation type="submission" date="2019-01" db="EMBL/GenBank/DDBJ databases">
        <authorList>
            <person name="Alioto T."/>
            <person name="Alioto T."/>
        </authorList>
    </citation>
    <scope>NUCLEOTIDE SEQUENCE [LARGE SCALE GENOMIC DNA]</scope>
</reference>
<dbReference type="SUPFAM" id="SSF103473">
    <property type="entry name" value="MFS general substrate transporter"/>
    <property type="match status" value="1"/>
</dbReference>
<keyword evidence="6 13" id="KW-0812">Transmembrane</keyword>
<feature type="region of interest" description="Disordered" evidence="12">
    <location>
        <begin position="69"/>
        <end position="90"/>
    </location>
</feature>
<dbReference type="AlphaFoldDB" id="A0A485P5G9"/>
<evidence type="ECO:0000256" key="13">
    <source>
        <dbReference type="SAM" id="Phobius"/>
    </source>
</evidence>
<dbReference type="SMART" id="SM00088">
    <property type="entry name" value="PINT"/>
    <property type="match status" value="1"/>
</dbReference>
<feature type="transmembrane region" description="Helical" evidence="13">
    <location>
        <begin position="98"/>
        <end position="122"/>
    </location>
</feature>
<dbReference type="PANTHER" id="PTHR13937:SF0">
    <property type="entry name" value="EUKARYOTIC TRANSLATION INITIATION FACTOR 3 SUBUNIT C-RELATED"/>
    <property type="match status" value="1"/>
</dbReference>
<feature type="transmembrane region" description="Helical" evidence="13">
    <location>
        <begin position="181"/>
        <end position="200"/>
    </location>
</feature>
<keyword evidence="7 11" id="KW-0648">Protein biosynthesis</keyword>
<dbReference type="PROSITE" id="PS50250">
    <property type="entry name" value="PCI"/>
    <property type="match status" value="1"/>
</dbReference>
<evidence type="ECO:0000256" key="6">
    <source>
        <dbReference type="ARBA" id="ARBA00022692"/>
    </source>
</evidence>
<evidence type="ECO:0000313" key="16">
    <source>
        <dbReference type="Proteomes" id="UP000386466"/>
    </source>
</evidence>
<feature type="compositionally biased region" description="Polar residues" evidence="12">
    <location>
        <begin position="824"/>
        <end position="833"/>
    </location>
</feature>
<feature type="compositionally biased region" description="Basic and acidic residues" evidence="12">
    <location>
        <begin position="563"/>
        <end position="580"/>
    </location>
</feature>
<feature type="transmembrane region" description="Helical" evidence="13">
    <location>
        <begin position="212"/>
        <end position="230"/>
    </location>
</feature>
<accession>A0A485P5G9</accession>
<keyword evidence="3 11" id="KW-0963">Cytoplasm</keyword>
<feature type="compositionally biased region" description="Basic and acidic residues" evidence="12">
    <location>
        <begin position="486"/>
        <end position="503"/>
    </location>
</feature>
<name>A0A485P5G9_LYNPA</name>
<dbReference type="GO" id="GO:0016020">
    <property type="term" value="C:membrane"/>
    <property type="evidence" value="ECO:0007669"/>
    <property type="project" value="InterPro"/>
</dbReference>
<feature type="modified residue" description="Phosphoserine" evidence="11">
    <location>
        <position position="453"/>
    </location>
</feature>
<feature type="region of interest" description="Disordered" evidence="12">
    <location>
        <begin position="824"/>
        <end position="844"/>
    </location>
</feature>
<feature type="region of interest" description="Disordered" evidence="12">
    <location>
        <begin position="236"/>
        <end position="267"/>
    </location>
</feature>
<dbReference type="InterPro" id="IPR027516">
    <property type="entry name" value="EIF3C"/>
</dbReference>
<feature type="modified residue" description="Phosphothreonine" evidence="11">
    <location>
        <position position="826"/>
    </location>
</feature>
<dbReference type="InterPro" id="IPR036388">
    <property type="entry name" value="WH-like_DNA-bd_sf"/>
</dbReference>
<keyword evidence="9 13" id="KW-0472">Membrane</keyword>
<organism evidence="15 16">
    <name type="scientific">Lynx pardinus</name>
    <name type="common">Iberian lynx</name>
    <name type="synonym">Felis pardina</name>
    <dbReference type="NCBI Taxonomy" id="191816"/>
    <lineage>
        <taxon>Eukaryota</taxon>
        <taxon>Metazoa</taxon>
        <taxon>Chordata</taxon>
        <taxon>Craniata</taxon>
        <taxon>Vertebrata</taxon>
        <taxon>Euteleostomi</taxon>
        <taxon>Mammalia</taxon>
        <taxon>Eutheria</taxon>
        <taxon>Laurasiatheria</taxon>
        <taxon>Carnivora</taxon>
        <taxon>Feliformia</taxon>
        <taxon>Felidae</taxon>
        <taxon>Felinae</taxon>
        <taxon>Lynx</taxon>
    </lineage>
</organism>
<feature type="domain" description="PCI" evidence="14">
    <location>
        <begin position="975"/>
        <end position="1151"/>
    </location>
</feature>
<evidence type="ECO:0000256" key="4">
    <source>
        <dbReference type="ARBA" id="ARBA00022540"/>
    </source>
</evidence>
<dbReference type="Pfam" id="PF02487">
    <property type="entry name" value="CLN3"/>
    <property type="match status" value="1"/>
</dbReference>
<protein>
    <recommendedName>
        <fullName evidence="11">Eukaryotic translation initiation factor 3 subunit C</fullName>
        <shortName evidence="11">eIF3c</shortName>
    </recommendedName>
    <alternativeName>
        <fullName evidence="11">Eukaryotic translation initiation factor 3 subunit 8</fullName>
    </alternativeName>
    <alternativeName>
        <fullName evidence="11">eIF3 p110</fullName>
    </alternativeName>
</protein>
<dbReference type="InterPro" id="IPR008905">
    <property type="entry name" value="EIF3C_N_dom"/>
</dbReference>
<dbReference type="Pfam" id="PF26569">
    <property type="entry name" value="EIF3CL_C"/>
    <property type="match status" value="1"/>
</dbReference>
<dbReference type="SUPFAM" id="SSF46785">
    <property type="entry name" value="Winged helix' DNA-binding domain"/>
    <property type="match status" value="1"/>
</dbReference>
<evidence type="ECO:0000259" key="14">
    <source>
        <dbReference type="PROSITE" id="PS50250"/>
    </source>
</evidence>
<dbReference type="Pfam" id="PF05470">
    <property type="entry name" value="eIF-3c_N"/>
    <property type="match status" value="1"/>
</dbReference>
<evidence type="ECO:0000256" key="10">
    <source>
        <dbReference type="ARBA" id="ARBA00057041"/>
    </source>
</evidence>
<dbReference type="InterPro" id="IPR036259">
    <property type="entry name" value="MFS_trans_sf"/>
</dbReference>
<dbReference type="HAMAP" id="MF_03002">
    <property type="entry name" value="eIF3c"/>
    <property type="match status" value="1"/>
</dbReference>
<sequence length="1215" mass="138176">MGGCAGSRRRLLDSEGEETAPEPRPRLLDRQGALWKNAMGFWLLGLCNNFSYVVMLSAAHDILSHQRASGNQSHVDPDPAPTTHNSSSRFDCNSVSTAAVLLADILPTLVIKLLAPLGLHLLPYSPRVLVSGICSAGSFILVAFSHSVGTSLCGVVLASISSGLGEVTFLSLTAFYPRAVISWWSSGTGGAGLLGALSYLGLTQAGLSPQHTLLSMLGIPALLLASYFFLLTSPEPQDPGGEEEAETSARQPLINSEAPEAKPDSSSNLSLQERWTVFKGLLWYIVPLVLVYFAEYFINQGLFELLFFRNTSLTHAQQYRWPLLLSEDEEDTKRVVRSAKDKRFEELTNLIRTIRNAMKIRDVTKCLEEFELLGKAYGKAKSIVDKEGVPRFYIRILADLEDYLNELWEDKEGKKKMNKNNAKALSTLRQKIRKYNRDFESHITNYKQNPEQSADEDAEKNEEDSEASSDEDEDEDGVSAAAFLKKKPEAPSGDSRKFLKKMESASSSSSCRFSCFSKDEDEDSEDSEDDEDWDTGSTSSDSDSEEEEGKQTVLASRFLKKAPTTEEDKKAAEKKREDKAKKKHDRKSKRLDEEEEDNDGGEWERVRGGVPLVKEKPKMFAKGTEITHAVVIKKLNEILQARGKKGTDRAAQIELLQLLVQIASENNLGEGVIVKIKFNIIASLYDYNPNLATYMKPEMWQKCLDCINELMDILFANPNIFVGENILEESENLHNVDQPLRVRGCILTLVERMDEEFTKIMQNTDPHSQEYVEHLKDEAQVCAIIERVQRYLEEKGTTEEICRIYLRRILHTYYKFDYKAHQRQLTPPEGSSKSEQDQAENEGEDSAVLMERLCKYIYAKDRTDRIRTCAILCHIYHHALHSRWYQARDLMLMSHLQDNIQHADPPVQILYNRTMVQLGICAFRQGLTKDAHNALLDIQSSGRAKELLGQGLLLRSLQERNQEQEKVERRRQVPFHLHINLELLECVYLVSAMLLEIPYMAAHESDARRRMISKQFHHQLRVGERQPLLGPPESMREHVVAASKAMKMGDWKTCHSFIINEKMNGKVWDLFPEADKVRTMLVRKIQEESLRTYLFTYSSVYDSISMETLSDMFELDLPTVHSIISKMIINEELMASLDQPTQTVVMHRTEPTAQQNLALQLAEKLGSLVENNERVFDHKQGTYGGYFRDQKDGYRKNEGYMRRGGYRQQQSQTAY</sequence>
<evidence type="ECO:0000256" key="1">
    <source>
        <dbReference type="ARBA" id="ARBA00004127"/>
    </source>
</evidence>
<proteinExistence type="inferred from homology"/>
<evidence type="ECO:0000256" key="11">
    <source>
        <dbReference type="HAMAP-Rule" id="MF_03002"/>
    </source>
</evidence>
<dbReference type="Proteomes" id="UP000386466">
    <property type="component" value="Unassembled WGS sequence"/>
</dbReference>
<evidence type="ECO:0000256" key="2">
    <source>
        <dbReference type="ARBA" id="ARBA00007467"/>
    </source>
</evidence>
<dbReference type="InterPro" id="IPR058999">
    <property type="entry name" value="EIF3CL_C"/>
</dbReference>
<dbReference type="FunFam" id="1.10.10.10:FF:000461">
    <property type="entry name" value="Eukaryotic translation initiation factor 3 subunit C"/>
    <property type="match status" value="1"/>
</dbReference>
<comment type="similarity">
    <text evidence="11">Belongs to the eIF-3 subunit C family.</text>
</comment>
<comment type="subunit">
    <text evidence="11">Component of the eukaryotic translation initiation factor 3 (eIF-3) complex, which is composed of 13 subunits: EIF3A, EIF3B, EIF3C, EIF3D, EIF3E, EIF3F, EIF3G, EIF3H, EIF3I, EIF3J, EIF3K, EIF3L and EIF3M. The eIF-3 complex appears to include 3 stable modules: module A is composed of EIF3A, EIF3B, EIF3G and EIF3I; module B is composed of EIF3F, EIF3H, and EIF3M; and module C is composed of EIF3C, EIF3D, EIF3E, EIF3K and EIF3L. EIF3C of module C binds EIF3B of module A and EIF3H of module B, thereby linking the three modules. EIF3J is a labile subunit that binds to the eIF-3 complex via EIF3B. The eIF-3 complex interacts with RPS6KB1 under conditions of nutrient depletion. Mitogenic stimulation leads to binding and activation of a complex composed of MTOR and RPTOR, leading to phosphorylation and release of RPS6KB1 and binding of EIF4B to eIF-3.</text>
</comment>
<keyword evidence="8 13" id="KW-1133">Transmembrane helix</keyword>
<feature type="modified residue" description="Phosphoserine" evidence="11">
    <location>
        <position position="1211"/>
    </location>
</feature>
<feature type="region of interest" description="Disordered" evidence="12">
    <location>
        <begin position="1"/>
        <end position="25"/>
    </location>
</feature>
<comment type="similarity">
    <text evidence="2">Belongs to the battenin family.</text>
</comment>
<feature type="compositionally biased region" description="Acidic residues" evidence="12">
    <location>
        <begin position="519"/>
        <end position="534"/>
    </location>
</feature>
<dbReference type="EMBL" id="CAAGRJ010026892">
    <property type="protein sequence ID" value="VFV39066.1"/>
    <property type="molecule type" value="Genomic_DNA"/>
</dbReference>
<evidence type="ECO:0000256" key="8">
    <source>
        <dbReference type="ARBA" id="ARBA00022989"/>
    </source>
</evidence>
<comment type="caution">
    <text evidence="11">Lacks conserved residue(s) required for the propagation of feature annotation.</text>
</comment>
<dbReference type="GO" id="GO:0033290">
    <property type="term" value="C:eukaryotic 48S preinitiation complex"/>
    <property type="evidence" value="ECO:0007669"/>
    <property type="project" value="UniProtKB-UniRule"/>
</dbReference>
<comment type="function">
    <text evidence="10 11">Component of the eukaryotic translation initiation factor 3 (eIF-3) complex, which is required for several steps in the initiation of protein synthesis. The eIF-3 complex associates with the 40S ribosome and facilitates the recruitment of eIF-1, eIF-1A, eIF-2:GTP:methionyl-tRNAi and eIF-5 to form the 43S pre-initiation complex (43S PIC). The eIF-3 complex stimulates mRNA recruitment to the 43S PIC and scanning of the mRNA for AUG recognition. The eIF-3 complex is also required for disassembly and recycling of post-termination ribosomal complexes and subsequently prevents premature joining of the 40S and 60S ribosomal subunits prior to initiation. The eIF-3 complex specifically targets and initiates translation of a subset of mRNAs involved in cell proliferation, including cell cycling, differentiation and apoptosis, and uses different modes of RNA stem-loop binding to exert either translational activation or repression.</text>
</comment>
<keyword evidence="16" id="KW-1185">Reference proteome</keyword>
<dbReference type="GO" id="GO:0005852">
    <property type="term" value="C:eukaryotic translation initiation factor 3 complex"/>
    <property type="evidence" value="ECO:0007669"/>
    <property type="project" value="UniProtKB-UniRule"/>
</dbReference>
<comment type="PTM">
    <text evidence="11">Phosphorylated. Phosphorylation is enhanced upon serum stimulation.</text>
</comment>
<dbReference type="GO" id="GO:0012505">
    <property type="term" value="C:endomembrane system"/>
    <property type="evidence" value="ECO:0007669"/>
    <property type="project" value="UniProtKB-SubCell"/>
</dbReference>
<dbReference type="InterPro" id="IPR003492">
    <property type="entry name" value="Battenin_disease_Cln3"/>
</dbReference>
<dbReference type="GO" id="GO:0005773">
    <property type="term" value="C:vacuole"/>
    <property type="evidence" value="ECO:0007669"/>
    <property type="project" value="UniProtKB-ARBA"/>
</dbReference>
<dbReference type="Gene3D" id="1.10.10.10">
    <property type="entry name" value="Winged helix-like DNA-binding domain superfamily/Winged helix DNA-binding domain"/>
    <property type="match status" value="1"/>
</dbReference>
<dbReference type="GO" id="GO:0016282">
    <property type="term" value="C:eukaryotic 43S preinitiation complex"/>
    <property type="evidence" value="ECO:0007669"/>
    <property type="project" value="UniProtKB-UniRule"/>
</dbReference>
<feature type="transmembrane region" description="Helical" evidence="13">
    <location>
        <begin position="39"/>
        <end position="59"/>
    </location>
</feature>
<dbReference type="PRINTS" id="PR01315">
    <property type="entry name" value="BATTENIN"/>
</dbReference>
<dbReference type="InterPro" id="IPR000717">
    <property type="entry name" value="PCI_dom"/>
</dbReference>
<dbReference type="GO" id="GO:0003723">
    <property type="term" value="F:RNA binding"/>
    <property type="evidence" value="ECO:0007669"/>
    <property type="project" value="InterPro"/>
</dbReference>
<comment type="subcellular location">
    <subcellularLocation>
        <location evidence="11">Cytoplasm</location>
    </subcellularLocation>
    <subcellularLocation>
        <location evidence="1">Endomembrane system</location>
        <topology evidence="1">Multi-pass membrane protein</topology>
    </subcellularLocation>
</comment>
<feature type="region of interest" description="Disordered" evidence="12">
    <location>
        <begin position="1187"/>
        <end position="1215"/>
    </location>
</feature>
<keyword evidence="5 11" id="KW-0597">Phosphoprotein</keyword>
<evidence type="ECO:0000256" key="3">
    <source>
        <dbReference type="ARBA" id="ARBA00022490"/>
    </source>
</evidence>
<evidence type="ECO:0000313" key="15">
    <source>
        <dbReference type="EMBL" id="VFV39066.1"/>
    </source>
</evidence>
<feature type="compositionally biased region" description="Low complexity" evidence="12">
    <location>
        <begin position="504"/>
        <end position="516"/>
    </location>
</feature>
<feature type="modified residue" description="Phosphoserine" evidence="11">
    <location>
        <position position="326"/>
    </location>
</feature>
<feature type="region of interest" description="Disordered" evidence="12">
    <location>
        <begin position="443"/>
        <end position="605"/>
    </location>
</feature>